<gene>
    <name evidence="1" type="ORF">JQ615_36935</name>
</gene>
<dbReference type="RefSeq" id="WP_212495154.1">
    <property type="nucleotide sequence ID" value="NZ_JAFCJH010000066.1"/>
</dbReference>
<sequence>MKLVAGKHYRTRSGRRARVAAVDEDMAPGEQAVGWVEWSSCSWNMEGSFYADLTTNDLDLVEELGEPRRIRGWINIYPGIACDTAGPLHANKDTADKCSGIDRIACVEIDAGEGQGLD</sequence>
<protein>
    <submittedName>
        <fullName evidence="1">Uncharacterized protein</fullName>
    </submittedName>
</protein>
<keyword evidence="2" id="KW-1185">Reference proteome</keyword>
<reference evidence="2" key="1">
    <citation type="journal article" date="2021" name="ISME J.">
        <title>Evolutionary origin and ecological implication of a unique nif island in free-living Bradyrhizobium lineages.</title>
        <authorList>
            <person name="Tao J."/>
        </authorList>
    </citation>
    <scope>NUCLEOTIDE SEQUENCE [LARGE SCALE GENOMIC DNA]</scope>
    <source>
        <strain evidence="2">SZCCT0434</strain>
    </source>
</reference>
<evidence type="ECO:0000313" key="1">
    <source>
        <dbReference type="EMBL" id="MBR0800960.1"/>
    </source>
</evidence>
<dbReference type="Proteomes" id="UP001315278">
    <property type="component" value="Unassembled WGS sequence"/>
</dbReference>
<comment type="caution">
    <text evidence="1">The sequence shown here is derived from an EMBL/GenBank/DDBJ whole genome shotgun (WGS) entry which is preliminary data.</text>
</comment>
<accession>A0ABS5FVU1</accession>
<proteinExistence type="predicted"/>
<dbReference type="EMBL" id="JAFCJH010000066">
    <property type="protein sequence ID" value="MBR0800960.1"/>
    <property type="molecule type" value="Genomic_DNA"/>
</dbReference>
<name>A0ABS5FVU1_9BRAD</name>
<organism evidence="1 2">
    <name type="scientific">Bradyrhizobium jicamae</name>
    <dbReference type="NCBI Taxonomy" id="280332"/>
    <lineage>
        <taxon>Bacteria</taxon>
        <taxon>Pseudomonadati</taxon>
        <taxon>Pseudomonadota</taxon>
        <taxon>Alphaproteobacteria</taxon>
        <taxon>Hyphomicrobiales</taxon>
        <taxon>Nitrobacteraceae</taxon>
        <taxon>Bradyrhizobium</taxon>
    </lineage>
</organism>
<evidence type="ECO:0000313" key="2">
    <source>
        <dbReference type="Proteomes" id="UP001315278"/>
    </source>
</evidence>